<dbReference type="InterPro" id="IPR000185">
    <property type="entry name" value="SecA"/>
</dbReference>
<dbReference type="Pfam" id="PF01043">
    <property type="entry name" value="SecA_PP_bind"/>
    <property type="match status" value="1"/>
</dbReference>
<dbReference type="NCBIfam" id="TIGR00963">
    <property type="entry name" value="secA"/>
    <property type="match status" value="1"/>
</dbReference>
<sequence length="890" mass="100311">MGLLDKFFGPSETKTVSAYKKHVEHVQGFEDHFVKLSDDELKQLTHKLRSRLGKGEISNDLLAEAFAGVREAARRTIGQRHFDVQCIGGAVLHDGKIAEMRTGEGKTLVATLPLYLNALEGKGAHLVTVNDFLAKFQGQWMGSVFDALGMTTGIIGHEQSWVYSKEPQDNDDETWRHLIPVSRKQAYDADITYGTNNEFGFDYLRDNMVGSSQQKVQRGLHFAIVDEVDSILIDEARTPLIISAPARESTNLYQQFAQLVKRLKTDDYIMDEKDRAVNLTDGGIHKMEAWLGVANLYDPNNVTLIHHGEEALKAQVLFKRDKDYVVKDGEIVIVDEFTGRMMLGRRYSEGLHQAIEAKEGVEVKRESETLATISFQNLFRIYSKLAGMTGTAATETEEFYKIYGLEVVIIPTNKPMVRSDHQDRIYKTEEGKYNAVVKEIKERSERGQPVLVGTVSISKNEKLSKLLKLEGVKHQMLNAKHHEQEAKIIAQAGRLGAVTIATNIAGRGVDIILGGTAPEKTQNSKLKTQNKDETEEIGLKVLTHDRRTLEQWQEEHNKVVDCGGLCVVGTERHESRRIDNQLRGRAGRQGDPGESVFFVSMEDDLMRIFGGERLKGMMDKLGLPDDMPITHGLVSKSIEQAQKKVEGHNFDIRKHLVEYDDVMNKHREAIYRKRNLVLDGKGKVDDQEVDIHDEILSLFADDEQPLYEQKVKRYGMDTMRSIEQQVYVRVIDQLWIDHLNAMDELRTGIGLRGYGQKDPLVEYKQESFRMFERLLDTIEAQAIDILVKAEIVAHPNQIQQRPMQVIEQGAVDKASGDVMEEELQTEQVQPTQSSAFLPESNNPSGGVEITVRKKGSVIEQSLMGSAMKKVGRNDPCPCGSGKKYKKCHGK</sequence>
<keyword evidence="14 15" id="KW-0472">Membrane</keyword>
<evidence type="ECO:0000256" key="12">
    <source>
        <dbReference type="ARBA" id="ARBA00022967"/>
    </source>
</evidence>
<dbReference type="PANTHER" id="PTHR30612">
    <property type="entry name" value="SECA INNER MEMBRANE COMPONENT OF SEC PROTEIN SECRETION SYSTEM"/>
    <property type="match status" value="1"/>
</dbReference>
<evidence type="ECO:0000256" key="14">
    <source>
        <dbReference type="ARBA" id="ARBA00023136"/>
    </source>
</evidence>
<dbReference type="Pfam" id="PF21090">
    <property type="entry name" value="P-loop_SecA"/>
    <property type="match status" value="1"/>
</dbReference>
<keyword evidence="5 15" id="KW-1003">Cell membrane</keyword>
<dbReference type="Pfam" id="PF07517">
    <property type="entry name" value="SecA_DEAD"/>
    <property type="match status" value="1"/>
</dbReference>
<comment type="subcellular location">
    <subcellularLocation>
        <location evidence="15">Cell membrane</location>
        <topology evidence="15">Peripheral membrane protein</topology>
        <orientation evidence="15">Cytoplasmic side</orientation>
    </subcellularLocation>
    <subcellularLocation>
        <location evidence="15">Cytoplasm</location>
    </subcellularLocation>
    <subcellularLocation>
        <location evidence="2">Membrane</location>
        <topology evidence="2">Peripheral membrane protein</topology>
    </subcellularLocation>
    <text evidence="15">Distribution is 50-50.</text>
</comment>
<dbReference type="HAMAP" id="MF_01382">
    <property type="entry name" value="SecA"/>
    <property type="match status" value="1"/>
</dbReference>
<evidence type="ECO:0000256" key="2">
    <source>
        <dbReference type="ARBA" id="ARBA00004170"/>
    </source>
</evidence>
<feature type="binding site" evidence="15">
    <location>
        <position position="510"/>
    </location>
    <ligand>
        <name>ATP</name>
        <dbReference type="ChEBI" id="CHEBI:30616"/>
    </ligand>
</feature>
<dbReference type="GO" id="GO:0005886">
    <property type="term" value="C:plasma membrane"/>
    <property type="evidence" value="ECO:0007669"/>
    <property type="project" value="UniProtKB-SubCell"/>
</dbReference>
<evidence type="ECO:0000256" key="9">
    <source>
        <dbReference type="ARBA" id="ARBA00022833"/>
    </source>
</evidence>
<feature type="domain" description="Helicase ATP-binding" evidence="18">
    <location>
        <begin position="87"/>
        <end position="264"/>
    </location>
</feature>
<dbReference type="GO" id="GO:0006605">
    <property type="term" value="P:protein targeting"/>
    <property type="evidence" value="ECO:0007669"/>
    <property type="project" value="UniProtKB-UniRule"/>
</dbReference>
<evidence type="ECO:0000256" key="5">
    <source>
        <dbReference type="ARBA" id="ARBA00022475"/>
    </source>
</evidence>
<comment type="catalytic activity">
    <reaction evidence="15">
        <text>ATP + H2O + cellular proteinSide 1 = ADP + phosphate + cellular proteinSide 2.</text>
        <dbReference type="EC" id="7.4.2.8"/>
    </reaction>
</comment>
<dbReference type="Pfam" id="PF07516">
    <property type="entry name" value="SecA_SW"/>
    <property type="match status" value="1"/>
</dbReference>
<keyword evidence="6 15" id="KW-0963">Cytoplasm</keyword>
<evidence type="ECO:0000256" key="4">
    <source>
        <dbReference type="ARBA" id="ARBA00022448"/>
    </source>
</evidence>
<keyword evidence="8 15" id="KW-0547">Nucleotide-binding</keyword>
<dbReference type="InterPro" id="IPR027417">
    <property type="entry name" value="P-loop_NTPase"/>
</dbReference>
<evidence type="ECO:0000313" key="21">
    <source>
        <dbReference type="EMBL" id="PIS06612.1"/>
    </source>
</evidence>
<comment type="caution">
    <text evidence="21">The sequence shown here is derived from an EMBL/GenBank/DDBJ whole genome shotgun (WGS) entry which is preliminary data.</text>
</comment>
<evidence type="ECO:0000256" key="16">
    <source>
        <dbReference type="RuleBase" id="RU003874"/>
    </source>
</evidence>
<keyword evidence="13 15" id="KW-0811">Translocation</keyword>
<dbReference type="InterPro" id="IPR011130">
    <property type="entry name" value="SecA_preprotein_X-link_dom"/>
</dbReference>
<feature type="domain" description="SecA family profile" evidence="20">
    <location>
        <begin position="1"/>
        <end position="630"/>
    </location>
</feature>
<keyword evidence="10 15" id="KW-0067">ATP-binding</keyword>
<dbReference type="Gene3D" id="1.10.3060.10">
    <property type="entry name" value="Helical scaffold and wing domains of SecA"/>
    <property type="match status" value="1"/>
</dbReference>
<evidence type="ECO:0000259" key="19">
    <source>
        <dbReference type="PROSITE" id="PS51194"/>
    </source>
</evidence>
<dbReference type="SMART" id="SM00958">
    <property type="entry name" value="SecA_PP_bind"/>
    <property type="match status" value="1"/>
</dbReference>
<evidence type="ECO:0000256" key="1">
    <source>
        <dbReference type="ARBA" id="ARBA00001947"/>
    </source>
</evidence>
<feature type="domain" description="Helicase C-terminal" evidence="19">
    <location>
        <begin position="432"/>
        <end position="646"/>
    </location>
</feature>
<keyword evidence="12 15" id="KW-1278">Translocase</keyword>
<comment type="similarity">
    <text evidence="3 15 16">Belongs to the SecA family.</text>
</comment>
<dbReference type="GO" id="GO:0031522">
    <property type="term" value="C:cell envelope Sec protein transport complex"/>
    <property type="evidence" value="ECO:0007669"/>
    <property type="project" value="TreeGrafter"/>
</dbReference>
<evidence type="ECO:0000256" key="10">
    <source>
        <dbReference type="ARBA" id="ARBA00022840"/>
    </source>
</evidence>
<evidence type="ECO:0000256" key="11">
    <source>
        <dbReference type="ARBA" id="ARBA00022927"/>
    </source>
</evidence>
<dbReference type="EMBL" id="PEZX01000046">
    <property type="protein sequence ID" value="PIS06612.1"/>
    <property type="molecule type" value="Genomic_DNA"/>
</dbReference>
<feature type="region of interest" description="Disordered" evidence="17">
    <location>
        <begin position="828"/>
        <end position="847"/>
    </location>
</feature>
<keyword evidence="4 15" id="KW-0813">Transport</keyword>
<dbReference type="SUPFAM" id="SSF81767">
    <property type="entry name" value="Pre-protein crosslinking domain of SecA"/>
    <property type="match status" value="1"/>
</dbReference>
<evidence type="ECO:0000256" key="6">
    <source>
        <dbReference type="ARBA" id="ARBA00022490"/>
    </source>
</evidence>
<comment type="cofactor">
    <cofactor evidence="1">
        <name>Zn(2+)</name>
        <dbReference type="ChEBI" id="CHEBI:29105"/>
    </cofactor>
</comment>
<evidence type="ECO:0000256" key="15">
    <source>
        <dbReference type="HAMAP-Rule" id="MF_01382"/>
    </source>
</evidence>
<name>A0A2M6R7T3_9BACT</name>
<dbReference type="SUPFAM" id="SSF52540">
    <property type="entry name" value="P-loop containing nucleoside triphosphate hydrolases"/>
    <property type="match status" value="2"/>
</dbReference>
<evidence type="ECO:0000259" key="20">
    <source>
        <dbReference type="PROSITE" id="PS51196"/>
    </source>
</evidence>
<dbReference type="InterPro" id="IPR036266">
    <property type="entry name" value="SecA_Wing/Scaffold_sf"/>
</dbReference>
<dbReference type="CDD" id="cd17928">
    <property type="entry name" value="DEXDc_SecA"/>
    <property type="match status" value="1"/>
</dbReference>
<dbReference type="EC" id="7.4.2.8" evidence="15"/>
<dbReference type="Pfam" id="PF02810">
    <property type="entry name" value="SEC-C"/>
    <property type="match status" value="1"/>
</dbReference>
<dbReference type="PROSITE" id="PS51196">
    <property type="entry name" value="SECA_MOTOR_DEAD"/>
    <property type="match status" value="1"/>
</dbReference>
<dbReference type="SMART" id="SM00957">
    <property type="entry name" value="SecA_DEAD"/>
    <property type="match status" value="1"/>
</dbReference>
<dbReference type="GO" id="GO:0065002">
    <property type="term" value="P:intracellular protein transmembrane transport"/>
    <property type="evidence" value="ECO:0007669"/>
    <property type="project" value="UniProtKB-UniRule"/>
</dbReference>
<dbReference type="InterPro" id="IPR001650">
    <property type="entry name" value="Helicase_C-like"/>
</dbReference>
<evidence type="ECO:0000256" key="3">
    <source>
        <dbReference type="ARBA" id="ARBA00007650"/>
    </source>
</evidence>
<gene>
    <name evidence="15" type="primary">secA</name>
    <name evidence="21" type="ORF">COT79_03730</name>
</gene>
<dbReference type="PRINTS" id="PR00906">
    <property type="entry name" value="SECA"/>
</dbReference>
<dbReference type="InterPro" id="IPR036670">
    <property type="entry name" value="SecA_X-link_sf"/>
</dbReference>
<dbReference type="InterPro" id="IPR014001">
    <property type="entry name" value="Helicase_ATP-bd"/>
</dbReference>
<comment type="function">
    <text evidence="15">Part of the Sec protein translocase complex. Interacts with the SecYEG preprotein conducting channel. Has a central role in coupling the hydrolysis of ATP to the transfer of proteins into and across the cell membrane, serving as an ATP-driven molecular motor driving the stepwise translocation of polypeptide chains across the membrane.</text>
</comment>
<dbReference type="PROSITE" id="PS51192">
    <property type="entry name" value="HELICASE_ATP_BIND_1"/>
    <property type="match status" value="1"/>
</dbReference>
<protein>
    <recommendedName>
        <fullName evidence="15 16">Protein translocase subunit SecA</fullName>
        <ecNumber evidence="15">7.4.2.8</ecNumber>
    </recommendedName>
</protein>
<comment type="subunit">
    <text evidence="15">Monomer and homodimer. Part of the essential Sec protein translocation apparatus which comprises SecA, SecYEG and auxiliary proteins SecDF. Other proteins may also be involved.</text>
</comment>
<accession>A0A2M6R7T3</accession>
<dbReference type="AlphaFoldDB" id="A0A2M6R7T3"/>
<reference evidence="22" key="1">
    <citation type="submission" date="2017-09" db="EMBL/GenBank/DDBJ databases">
        <title>Depth-based differentiation of microbial function through sediment-hosted aquifers and enrichment of novel symbionts in the deep terrestrial subsurface.</title>
        <authorList>
            <person name="Probst A.J."/>
            <person name="Ladd B."/>
            <person name="Jarett J.K."/>
            <person name="Geller-Mcgrath D.E."/>
            <person name="Sieber C.M.K."/>
            <person name="Emerson J.B."/>
            <person name="Anantharaman K."/>
            <person name="Thomas B.C."/>
            <person name="Malmstrom R."/>
            <person name="Stieglmeier M."/>
            <person name="Klingl A."/>
            <person name="Woyke T."/>
            <person name="Ryan C.M."/>
            <person name="Banfield J.F."/>
        </authorList>
    </citation>
    <scope>NUCLEOTIDE SEQUENCE [LARGE SCALE GENOMIC DNA]</scope>
</reference>
<feature type="compositionally biased region" description="Polar residues" evidence="17">
    <location>
        <begin position="828"/>
        <end position="844"/>
    </location>
</feature>
<dbReference type="GO" id="GO:0005524">
    <property type="term" value="F:ATP binding"/>
    <property type="evidence" value="ECO:0007669"/>
    <property type="project" value="UniProtKB-UniRule"/>
</dbReference>
<dbReference type="GO" id="GO:0046872">
    <property type="term" value="F:metal ion binding"/>
    <property type="evidence" value="ECO:0007669"/>
    <property type="project" value="UniProtKB-KW"/>
</dbReference>
<dbReference type="InterPro" id="IPR011116">
    <property type="entry name" value="SecA_Wing/Scaffold"/>
</dbReference>
<dbReference type="NCBIfam" id="NF009538">
    <property type="entry name" value="PRK12904.1"/>
    <property type="match status" value="1"/>
</dbReference>
<dbReference type="PANTHER" id="PTHR30612:SF0">
    <property type="entry name" value="CHLOROPLAST PROTEIN-TRANSPORTING ATPASE"/>
    <property type="match status" value="1"/>
</dbReference>
<dbReference type="GO" id="GO:0005829">
    <property type="term" value="C:cytosol"/>
    <property type="evidence" value="ECO:0007669"/>
    <property type="project" value="TreeGrafter"/>
</dbReference>
<keyword evidence="7" id="KW-0479">Metal-binding</keyword>
<evidence type="ECO:0000256" key="8">
    <source>
        <dbReference type="ARBA" id="ARBA00022741"/>
    </source>
</evidence>
<feature type="binding site" evidence="15">
    <location>
        <begin position="103"/>
        <end position="107"/>
    </location>
    <ligand>
        <name>ATP</name>
        <dbReference type="ChEBI" id="CHEBI:30616"/>
    </ligand>
</feature>
<dbReference type="GO" id="GO:0008564">
    <property type="term" value="F:protein-exporting ATPase activity"/>
    <property type="evidence" value="ECO:0007669"/>
    <property type="project" value="UniProtKB-EC"/>
</dbReference>
<dbReference type="FunFam" id="3.90.1440.10:FF:000002">
    <property type="entry name" value="Protein translocase subunit SecA"/>
    <property type="match status" value="1"/>
</dbReference>
<keyword evidence="9" id="KW-0862">Zinc</keyword>
<dbReference type="Proteomes" id="UP000231162">
    <property type="component" value="Unassembled WGS sequence"/>
</dbReference>
<dbReference type="Gene3D" id="3.40.50.300">
    <property type="entry name" value="P-loop containing nucleotide triphosphate hydrolases"/>
    <property type="match status" value="2"/>
</dbReference>
<feature type="binding site" evidence="15">
    <location>
        <position position="85"/>
    </location>
    <ligand>
        <name>ATP</name>
        <dbReference type="ChEBI" id="CHEBI:30616"/>
    </ligand>
</feature>
<evidence type="ECO:0000256" key="13">
    <source>
        <dbReference type="ARBA" id="ARBA00023010"/>
    </source>
</evidence>
<keyword evidence="11 15" id="KW-0653">Protein transport</keyword>
<organism evidence="21 22">
    <name type="scientific">Candidatus Berkelbacteria bacterium CG10_big_fil_rev_8_21_14_0_10_43_14</name>
    <dbReference type="NCBI Taxonomy" id="1974515"/>
    <lineage>
        <taxon>Bacteria</taxon>
        <taxon>Candidatus Berkelbacteria</taxon>
    </lineage>
</organism>
<dbReference type="FunFam" id="3.40.50.300:FF:000113">
    <property type="entry name" value="Preprotein translocase subunit SecA"/>
    <property type="match status" value="1"/>
</dbReference>
<dbReference type="Gene3D" id="3.90.1440.10">
    <property type="entry name" value="SecA, preprotein cross-linking domain"/>
    <property type="match status" value="1"/>
</dbReference>
<dbReference type="SUPFAM" id="SSF81886">
    <property type="entry name" value="Helical scaffold and wing domains of SecA"/>
    <property type="match status" value="1"/>
</dbReference>
<dbReference type="InterPro" id="IPR011115">
    <property type="entry name" value="SecA_DEAD"/>
</dbReference>
<evidence type="ECO:0000259" key="18">
    <source>
        <dbReference type="PROSITE" id="PS51192"/>
    </source>
</evidence>
<dbReference type="InterPro" id="IPR044722">
    <property type="entry name" value="SecA_SF2_C"/>
</dbReference>
<dbReference type="InterPro" id="IPR014018">
    <property type="entry name" value="SecA_motor_DEAD"/>
</dbReference>
<dbReference type="GO" id="GO:0043952">
    <property type="term" value="P:protein transport by the Sec complex"/>
    <property type="evidence" value="ECO:0007669"/>
    <property type="project" value="UniProtKB-ARBA"/>
</dbReference>
<evidence type="ECO:0000313" key="22">
    <source>
        <dbReference type="Proteomes" id="UP000231162"/>
    </source>
</evidence>
<evidence type="ECO:0000256" key="7">
    <source>
        <dbReference type="ARBA" id="ARBA00022723"/>
    </source>
</evidence>
<evidence type="ECO:0000256" key="17">
    <source>
        <dbReference type="SAM" id="MobiDB-lite"/>
    </source>
</evidence>
<proteinExistence type="inferred from homology"/>
<dbReference type="GO" id="GO:0017038">
    <property type="term" value="P:protein import"/>
    <property type="evidence" value="ECO:0007669"/>
    <property type="project" value="InterPro"/>
</dbReference>
<dbReference type="InterPro" id="IPR004027">
    <property type="entry name" value="SEC_C_motif"/>
</dbReference>
<dbReference type="PROSITE" id="PS51194">
    <property type="entry name" value="HELICASE_CTER"/>
    <property type="match status" value="1"/>
</dbReference>
<feature type="region of interest" description="Disordered" evidence="17">
    <location>
        <begin position="869"/>
        <end position="890"/>
    </location>
</feature>
<dbReference type="CDD" id="cd18803">
    <property type="entry name" value="SF2_C_secA"/>
    <property type="match status" value="1"/>
</dbReference>